<keyword evidence="2" id="KW-1185">Reference proteome</keyword>
<gene>
    <name evidence="1" type="ORF">Poly41_40430</name>
</gene>
<evidence type="ECO:0000313" key="2">
    <source>
        <dbReference type="Proteomes" id="UP000319143"/>
    </source>
</evidence>
<reference evidence="1 2" key="1">
    <citation type="submission" date="2019-02" db="EMBL/GenBank/DDBJ databases">
        <title>Deep-cultivation of Planctomycetes and their phenomic and genomic characterization uncovers novel biology.</title>
        <authorList>
            <person name="Wiegand S."/>
            <person name="Jogler M."/>
            <person name="Boedeker C."/>
            <person name="Pinto D."/>
            <person name="Vollmers J."/>
            <person name="Rivas-Marin E."/>
            <person name="Kohn T."/>
            <person name="Peeters S.H."/>
            <person name="Heuer A."/>
            <person name="Rast P."/>
            <person name="Oberbeckmann S."/>
            <person name="Bunk B."/>
            <person name="Jeske O."/>
            <person name="Meyerdierks A."/>
            <person name="Storesund J.E."/>
            <person name="Kallscheuer N."/>
            <person name="Luecker S."/>
            <person name="Lage O.M."/>
            <person name="Pohl T."/>
            <person name="Merkel B.J."/>
            <person name="Hornburger P."/>
            <person name="Mueller R.-W."/>
            <person name="Bruemmer F."/>
            <person name="Labrenz M."/>
            <person name="Spormann A.M."/>
            <person name="Op Den Camp H."/>
            <person name="Overmann J."/>
            <person name="Amann R."/>
            <person name="Jetten M.S.M."/>
            <person name="Mascher T."/>
            <person name="Medema M.H."/>
            <person name="Devos D.P."/>
            <person name="Kaster A.-K."/>
            <person name="Ovreas L."/>
            <person name="Rohde M."/>
            <person name="Galperin M.Y."/>
            <person name="Jogler C."/>
        </authorList>
    </citation>
    <scope>NUCLEOTIDE SEQUENCE [LARGE SCALE GENOMIC DNA]</scope>
    <source>
        <strain evidence="1 2">Poly41</strain>
    </source>
</reference>
<dbReference type="EMBL" id="SJPV01000007">
    <property type="protein sequence ID" value="TWU34900.1"/>
    <property type="molecule type" value="Genomic_DNA"/>
</dbReference>
<name>A0A5C6DDM8_9BACT</name>
<organism evidence="1 2">
    <name type="scientific">Novipirellula artificiosorum</name>
    <dbReference type="NCBI Taxonomy" id="2528016"/>
    <lineage>
        <taxon>Bacteria</taxon>
        <taxon>Pseudomonadati</taxon>
        <taxon>Planctomycetota</taxon>
        <taxon>Planctomycetia</taxon>
        <taxon>Pirellulales</taxon>
        <taxon>Pirellulaceae</taxon>
        <taxon>Novipirellula</taxon>
    </lineage>
</organism>
<proteinExistence type="predicted"/>
<evidence type="ECO:0000313" key="1">
    <source>
        <dbReference type="EMBL" id="TWU34900.1"/>
    </source>
</evidence>
<dbReference type="Proteomes" id="UP000319143">
    <property type="component" value="Unassembled WGS sequence"/>
</dbReference>
<dbReference type="AlphaFoldDB" id="A0A5C6DDM8"/>
<comment type="caution">
    <text evidence="1">The sequence shown here is derived from an EMBL/GenBank/DDBJ whole genome shotgun (WGS) entry which is preliminary data.</text>
</comment>
<sequence>MAFGEPVPKKTGTPFFPSLQLGVLRVYRAVTTSVEGFIQQIACCYLRHGYWFYVKGVVPSGKSPDAIDRKLIQKYGIDVSESTRARRKKAGRSNLQYIRHESVFVLMATKGEHRFFEEEANRIRDIRRVPLRYAGYSISYKPGGRKKDGSRDDKWHAHVAIDREQYLDLRAWFTDRALRESQEKLALAFYQLPLSPYAPVRRQLLMMLREVNRIRKTAGKRQLPCDILPLRRRVVQPFASDAR</sequence>
<accession>A0A5C6DDM8</accession>
<protein>
    <submittedName>
        <fullName evidence="1">Uncharacterized protein</fullName>
    </submittedName>
</protein>